<keyword evidence="2" id="KW-1185">Reference proteome</keyword>
<dbReference type="VEuPathDB" id="FungiDB:PGTG_17659"/>
<dbReference type="HOGENOM" id="CLU_1826267_0_0_1"/>
<name>E3L4Y0_PUCGT</name>
<dbReference type="EMBL" id="DS178349">
    <property type="protein sequence ID" value="EFP91605.1"/>
    <property type="molecule type" value="Genomic_DNA"/>
</dbReference>
<dbReference type="AlphaFoldDB" id="E3L4Y0"/>
<dbReference type="OrthoDB" id="10522659at2759"/>
<proteinExistence type="predicted"/>
<accession>E3L4Y0</accession>
<protein>
    <submittedName>
        <fullName evidence="1">Uncharacterized protein</fullName>
    </submittedName>
</protein>
<evidence type="ECO:0000313" key="2">
    <source>
        <dbReference type="Proteomes" id="UP000008783"/>
    </source>
</evidence>
<sequence>MNDHYRAAEDIIAGPVCTGTGRGIQPRINSKRFIRFYPGVVYPEDLIPYLPNLHSYNFIYLHRGEAKDAKKHPHLDQLSTRHKVRFATFRRALFSTNVIHCTSHESSLEDPPNLQQGLLASLPIDVMDLRKEEDAMFYISQ</sequence>
<gene>
    <name evidence="1" type="ORF">PGTG_17659</name>
</gene>
<evidence type="ECO:0000313" key="1">
    <source>
        <dbReference type="EMBL" id="EFP91605.1"/>
    </source>
</evidence>
<reference evidence="2" key="2">
    <citation type="journal article" date="2011" name="Proc. Natl. Acad. Sci. U.S.A.">
        <title>Obligate biotrophy features unraveled by the genomic analysis of rust fungi.</title>
        <authorList>
            <person name="Duplessis S."/>
            <person name="Cuomo C.A."/>
            <person name="Lin Y.-C."/>
            <person name="Aerts A."/>
            <person name="Tisserant E."/>
            <person name="Veneault-Fourrey C."/>
            <person name="Joly D.L."/>
            <person name="Hacquard S."/>
            <person name="Amselem J."/>
            <person name="Cantarel B.L."/>
            <person name="Chiu R."/>
            <person name="Coutinho P.M."/>
            <person name="Feau N."/>
            <person name="Field M."/>
            <person name="Frey P."/>
            <person name="Gelhaye E."/>
            <person name="Goldberg J."/>
            <person name="Grabherr M.G."/>
            <person name="Kodira C.D."/>
            <person name="Kohler A."/>
            <person name="Kuees U."/>
            <person name="Lindquist E.A."/>
            <person name="Lucas S.M."/>
            <person name="Mago R."/>
            <person name="Mauceli E."/>
            <person name="Morin E."/>
            <person name="Murat C."/>
            <person name="Pangilinan J.L."/>
            <person name="Park R."/>
            <person name="Pearson M."/>
            <person name="Quesneville H."/>
            <person name="Rouhier N."/>
            <person name="Sakthikumar S."/>
            <person name="Salamov A.A."/>
            <person name="Schmutz J."/>
            <person name="Selles B."/>
            <person name="Shapiro H."/>
            <person name="Tanguay P."/>
            <person name="Tuskan G.A."/>
            <person name="Henrissat B."/>
            <person name="Van de Peer Y."/>
            <person name="Rouze P."/>
            <person name="Ellis J.G."/>
            <person name="Dodds P.N."/>
            <person name="Schein J.E."/>
            <person name="Zhong S."/>
            <person name="Hamelin R.C."/>
            <person name="Grigoriev I.V."/>
            <person name="Szabo L.J."/>
            <person name="Martin F."/>
        </authorList>
    </citation>
    <scope>NUCLEOTIDE SEQUENCE [LARGE SCALE GENOMIC DNA]</scope>
    <source>
        <strain evidence="2">CRL 75-36-700-3 / race SCCL</strain>
    </source>
</reference>
<reference key="1">
    <citation type="submission" date="2007-01" db="EMBL/GenBank/DDBJ databases">
        <title>The Genome Sequence of Puccinia graminis f. sp. tritici Strain CRL 75-36-700-3.</title>
        <authorList>
            <consortium name="The Broad Institute Genome Sequencing Platform"/>
            <person name="Birren B."/>
            <person name="Lander E."/>
            <person name="Galagan J."/>
            <person name="Nusbaum C."/>
            <person name="Devon K."/>
            <person name="Cuomo C."/>
            <person name="Jaffe D."/>
            <person name="Butler J."/>
            <person name="Alvarez P."/>
            <person name="Gnerre S."/>
            <person name="Grabherr M."/>
            <person name="Mauceli E."/>
            <person name="Brockman W."/>
            <person name="Young S."/>
            <person name="LaButti K."/>
            <person name="Sykes S."/>
            <person name="DeCaprio D."/>
            <person name="Crawford M."/>
            <person name="Koehrsen M."/>
            <person name="Engels R."/>
            <person name="Montgomery P."/>
            <person name="Pearson M."/>
            <person name="Howarth C."/>
            <person name="Larson L."/>
            <person name="White J."/>
            <person name="Zeng Q."/>
            <person name="Kodira C."/>
            <person name="Yandava C."/>
            <person name="Alvarado L."/>
            <person name="O'Leary S."/>
            <person name="Szabo L."/>
            <person name="Dean R."/>
            <person name="Schein J."/>
        </authorList>
    </citation>
    <scope>NUCLEOTIDE SEQUENCE</scope>
    <source>
        <strain>CRL 75-36-700-3</strain>
    </source>
</reference>
<dbReference type="KEGG" id="pgr:PGTG_17659"/>
<dbReference type="GeneID" id="10531542"/>
<dbReference type="RefSeq" id="XP_003336024.1">
    <property type="nucleotide sequence ID" value="XM_003335976.1"/>
</dbReference>
<dbReference type="Proteomes" id="UP000008783">
    <property type="component" value="Unassembled WGS sequence"/>
</dbReference>
<organism evidence="1 2">
    <name type="scientific">Puccinia graminis f. sp. tritici (strain CRL 75-36-700-3 / race SCCL)</name>
    <name type="common">Black stem rust fungus</name>
    <dbReference type="NCBI Taxonomy" id="418459"/>
    <lineage>
        <taxon>Eukaryota</taxon>
        <taxon>Fungi</taxon>
        <taxon>Dikarya</taxon>
        <taxon>Basidiomycota</taxon>
        <taxon>Pucciniomycotina</taxon>
        <taxon>Pucciniomycetes</taxon>
        <taxon>Pucciniales</taxon>
        <taxon>Pucciniaceae</taxon>
        <taxon>Puccinia</taxon>
    </lineage>
</organism>
<dbReference type="InParanoid" id="E3L4Y0"/>